<comment type="caution">
    <text evidence="2">The sequence shown here is derived from an EMBL/GenBank/DDBJ whole genome shotgun (WGS) entry which is preliminary data.</text>
</comment>
<dbReference type="RefSeq" id="WP_021705059.1">
    <property type="nucleotide sequence ID" value="NZ_BATJ01000006.1"/>
</dbReference>
<feature type="chain" id="PRO_5004640170" description="Topoisomerase I" evidence="1">
    <location>
        <begin position="18"/>
        <end position="224"/>
    </location>
</feature>
<dbReference type="eggNOG" id="ENOG5031N4V">
    <property type="taxonomic scope" value="Bacteria"/>
</dbReference>
<dbReference type="EMBL" id="BATJ01000006">
    <property type="protein sequence ID" value="GAD67084.1"/>
    <property type="molecule type" value="Genomic_DNA"/>
</dbReference>
<proteinExistence type="predicted"/>
<evidence type="ECO:0000313" key="2">
    <source>
        <dbReference type="EMBL" id="GAD67084.1"/>
    </source>
</evidence>
<evidence type="ECO:0000313" key="3">
    <source>
        <dbReference type="Proteomes" id="UP000016570"/>
    </source>
</evidence>
<sequence>MANKKSLLIGSALTVCAALGILWLSSTPATSPADIEAAIEAQNETPPTETAVVPASNSDDTQTVASVSPIPAHVDVVSETVETTPWLSAPITPLSNELYDFIEAEEVSYISTTDYPFDEHKQTQLRASIKQGSMIMFDNTDPDYLDSYGVSETEVVSEYFGTASEGDVIIATGVTREDGSIHYLVLPLRNTDDADTSQLIEDTKLAVTLLKEQKTDLASANRSE</sequence>
<feature type="signal peptide" evidence="1">
    <location>
        <begin position="1"/>
        <end position="17"/>
    </location>
</feature>
<organism evidence="2 3">
    <name type="scientific">Vibrio proteolyticus NBRC 13287</name>
    <dbReference type="NCBI Taxonomy" id="1219065"/>
    <lineage>
        <taxon>Bacteria</taxon>
        <taxon>Pseudomonadati</taxon>
        <taxon>Pseudomonadota</taxon>
        <taxon>Gammaproteobacteria</taxon>
        <taxon>Vibrionales</taxon>
        <taxon>Vibrionaceae</taxon>
        <taxon>Vibrio</taxon>
    </lineage>
</organism>
<accession>U3BBB0</accession>
<keyword evidence="1" id="KW-0732">Signal</keyword>
<dbReference type="Proteomes" id="UP000016570">
    <property type="component" value="Unassembled WGS sequence"/>
</dbReference>
<dbReference type="AlphaFoldDB" id="U3BBB0"/>
<protein>
    <recommendedName>
        <fullName evidence="4">Topoisomerase I</fullName>
    </recommendedName>
</protein>
<name>U3BBB0_VIBPR</name>
<evidence type="ECO:0000256" key="1">
    <source>
        <dbReference type="SAM" id="SignalP"/>
    </source>
</evidence>
<keyword evidence="3" id="KW-1185">Reference proteome</keyword>
<evidence type="ECO:0008006" key="4">
    <source>
        <dbReference type="Google" id="ProtNLM"/>
    </source>
</evidence>
<gene>
    <name evidence="2" type="ORF">VPR01S_06_01010</name>
</gene>
<reference evidence="2 3" key="1">
    <citation type="submission" date="2013-09" db="EMBL/GenBank/DDBJ databases">
        <title>Whole genome shotgun sequence of Vibrio proteolyticus NBRC 13287.</title>
        <authorList>
            <person name="Isaki S."/>
            <person name="Hosoyama A."/>
            <person name="Numata M."/>
            <person name="Hashimoto M."/>
            <person name="Hosoyama Y."/>
            <person name="Tsuchikane K."/>
            <person name="Noguchi M."/>
            <person name="Hirakata S."/>
            <person name="Ichikawa N."/>
            <person name="Ohji S."/>
            <person name="Yamazoe A."/>
            <person name="Fujita N."/>
        </authorList>
    </citation>
    <scope>NUCLEOTIDE SEQUENCE [LARGE SCALE GENOMIC DNA]</scope>
    <source>
        <strain evidence="2 3">NBRC 13287</strain>
    </source>
</reference>